<dbReference type="EMBL" id="CP126446">
    <property type="protein sequence ID" value="WIF96924.1"/>
    <property type="molecule type" value="Genomic_DNA"/>
</dbReference>
<dbReference type="InterPro" id="IPR016977">
    <property type="entry name" value="ComGF"/>
</dbReference>
<organism evidence="1 2">
    <name type="scientific">Pontibacillus chungwhensis</name>
    <dbReference type="NCBI Taxonomy" id="265426"/>
    <lineage>
        <taxon>Bacteria</taxon>
        <taxon>Bacillati</taxon>
        <taxon>Bacillota</taxon>
        <taxon>Bacilli</taxon>
        <taxon>Bacillales</taxon>
        <taxon>Bacillaceae</taxon>
        <taxon>Pontibacillus</taxon>
    </lineage>
</organism>
<sequence>MEDTKMQQFFLFIQEEVYNTEKIHVIENGVQFVHYSGKVVTIKQSGSNMIRQVNDSGQERLLFEVKHFKAQSSFSFITIQVELLGGEQLEKQFRLYQQPTWVYLPPLVNHHPLHPPPNQFVSFVICEPNPYDRQLYRTA</sequence>
<evidence type="ECO:0000313" key="1">
    <source>
        <dbReference type="EMBL" id="WIF96924.1"/>
    </source>
</evidence>
<keyword evidence="2" id="KW-1185">Reference proteome</keyword>
<reference evidence="1 2" key="1">
    <citation type="submission" date="2023-05" db="EMBL/GenBank/DDBJ databases">
        <title>Comparative genomics reveals the evidence of polycyclic aromatic hydrocarbons degradation in moderately halophilic genus Pontibacillus.</title>
        <authorList>
            <person name="Yang H."/>
            <person name="Qian Z."/>
        </authorList>
    </citation>
    <scope>NUCLEOTIDE SEQUENCE [LARGE SCALE GENOMIC DNA]</scope>
    <source>
        <strain evidence="2">HN14</strain>
    </source>
</reference>
<gene>
    <name evidence="1" type="ORF">QNI29_14365</name>
</gene>
<dbReference type="RefSeq" id="WP_284526507.1">
    <property type="nucleotide sequence ID" value="NZ_CP126446.1"/>
</dbReference>
<evidence type="ECO:0000313" key="2">
    <source>
        <dbReference type="Proteomes" id="UP001236652"/>
    </source>
</evidence>
<protein>
    <submittedName>
        <fullName evidence="1">Competence type IV pilus minor pilin ComGF</fullName>
    </submittedName>
</protein>
<dbReference type="Pfam" id="PF15980">
    <property type="entry name" value="ComGF"/>
    <property type="match status" value="1"/>
</dbReference>
<proteinExistence type="predicted"/>
<name>A0ABY8UX19_9BACI</name>
<dbReference type="Proteomes" id="UP001236652">
    <property type="component" value="Chromosome"/>
</dbReference>
<accession>A0ABY8UX19</accession>